<dbReference type="EMBL" id="JAACJS010000015">
    <property type="protein sequence ID" value="NCI52117.1"/>
    <property type="molecule type" value="Genomic_DNA"/>
</dbReference>
<comment type="caution">
    <text evidence="10">The sequence shown here is derived from an EMBL/GenBank/DDBJ whole genome shotgun (WGS) entry which is preliminary data.</text>
</comment>
<dbReference type="InterPro" id="IPR045863">
    <property type="entry name" value="CorA_TM1_TM2"/>
</dbReference>
<evidence type="ECO:0000256" key="8">
    <source>
        <dbReference type="RuleBase" id="RU362010"/>
    </source>
</evidence>
<dbReference type="Gene3D" id="1.20.58.340">
    <property type="entry name" value="Magnesium transport protein CorA, transmembrane region"/>
    <property type="match status" value="2"/>
</dbReference>
<dbReference type="PANTHER" id="PTHR46494">
    <property type="entry name" value="CORA FAMILY METAL ION TRANSPORTER (EUROFUNG)"/>
    <property type="match status" value="1"/>
</dbReference>
<organism evidence="10 11">
    <name type="scientific">Sediminibacterium roseum</name>
    <dbReference type="NCBI Taxonomy" id="1978412"/>
    <lineage>
        <taxon>Bacteria</taxon>
        <taxon>Pseudomonadati</taxon>
        <taxon>Bacteroidota</taxon>
        <taxon>Chitinophagia</taxon>
        <taxon>Chitinophagales</taxon>
        <taxon>Chitinophagaceae</taxon>
        <taxon>Sediminibacterium</taxon>
    </lineage>
</organism>
<keyword evidence="3 8" id="KW-0813">Transport</keyword>
<evidence type="ECO:0000313" key="10">
    <source>
        <dbReference type="EMBL" id="NCI52117.1"/>
    </source>
</evidence>
<keyword evidence="4 8" id="KW-1003">Cell membrane</keyword>
<evidence type="ECO:0000256" key="4">
    <source>
        <dbReference type="ARBA" id="ARBA00022475"/>
    </source>
</evidence>
<dbReference type="CDD" id="cd12828">
    <property type="entry name" value="TmCorA-like_1"/>
    <property type="match status" value="1"/>
</dbReference>
<feature type="transmembrane region" description="Helical" evidence="8">
    <location>
        <begin position="339"/>
        <end position="359"/>
    </location>
</feature>
<dbReference type="SUPFAM" id="SSF143865">
    <property type="entry name" value="CorA soluble domain-like"/>
    <property type="match status" value="1"/>
</dbReference>
<feature type="transmembrane region" description="Helical" evidence="8">
    <location>
        <begin position="307"/>
        <end position="327"/>
    </location>
</feature>
<name>A0ABX0A0K5_9BACT</name>
<proteinExistence type="inferred from homology"/>
<keyword evidence="6 8" id="KW-1133">Transmembrane helix</keyword>
<evidence type="ECO:0000256" key="6">
    <source>
        <dbReference type="ARBA" id="ARBA00022989"/>
    </source>
</evidence>
<protein>
    <recommendedName>
        <fullName evidence="8">Magnesium transport protein CorA</fullName>
    </recommendedName>
</protein>
<evidence type="ECO:0000256" key="2">
    <source>
        <dbReference type="ARBA" id="ARBA00009765"/>
    </source>
</evidence>
<keyword evidence="9" id="KW-0175">Coiled coil</keyword>
<evidence type="ECO:0000256" key="5">
    <source>
        <dbReference type="ARBA" id="ARBA00022692"/>
    </source>
</evidence>
<sequence length="365" mass="42924">MQENKYLKYFNVLPLFNTRRTRDIFQVNPTVAPIRQEAAETKICVFDYSPQVLHEKCLDHIEETYPFHKNDRVTWINIDGIRKNDVDAICNHFNIHPLIKEDIMSIGQRPKMDEMDPILYCLLNMLYFNDKTGAVETEQVSIVLGDGFVISFQEDSERDVFNFIREKLRVTGSKLRQNKADYLCYSLLDMIVDHYYIVMEKLGENIELLEEKIIRASNTRALAEINNLRKELIVLKRNVSPVRDLINGFIRSDSELLEERTTKYFKDIHDHILQANELAENYRDMMMNLQDLYLSNVNLKTNEVMKVMAVVTCLLAPATVIGGIFGMNFDRIPYLHNQYGFFIAIFLMLIIPVFMIYLFRKRGWF</sequence>
<dbReference type="InterPro" id="IPR002523">
    <property type="entry name" value="MgTranspt_CorA/ZnTranspt_ZntB"/>
</dbReference>
<gene>
    <name evidence="8 10" type="primary">corA</name>
    <name evidence="10" type="ORF">GWC95_19490</name>
</gene>
<accession>A0ABX0A0K5</accession>
<dbReference type="PANTHER" id="PTHR46494:SF1">
    <property type="entry name" value="CORA FAMILY METAL ION TRANSPORTER (EUROFUNG)"/>
    <property type="match status" value="1"/>
</dbReference>
<comment type="similarity">
    <text evidence="2 8">Belongs to the CorA metal ion transporter (MIT) (TC 1.A.35) family.</text>
</comment>
<evidence type="ECO:0000256" key="3">
    <source>
        <dbReference type="ARBA" id="ARBA00022448"/>
    </source>
</evidence>
<keyword evidence="5 8" id="KW-0812">Transmembrane</keyword>
<dbReference type="Gene3D" id="3.30.460.20">
    <property type="entry name" value="CorA soluble domain-like"/>
    <property type="match status" value="1"/>
</dbReference>
<dbReference type="InterPro" id="IPR045861">
    <property type="entry name" value="CorA_cytoplasmic_dom"/>
</dbReference>
<keyword evidence="8" id="KW-0406">Ion transport</keyword>
<evidence type="ECO:0000256" key="1">
    <source>
        <dbReference type="ARBA" id="ARBA00004651"/>
    </source>
</evidence>
<dbReference type="InterPro" id="IPR004488">
    <property type="entry name" value="Mg/Co-transport_prot_CorA"/>
</dbReference>
<reference evidence="10 11" key="1">
    <citation type="submission" date="2020-01" db="EMBL/GenBank/DDBJ databases">
        <title>Genome analysis.</title>
        <authorList>
            <person name="Wu S."/>
            <person name="Wang G."/>
        </authorList>
    </citation>
    <scope>NUCLEOTIDE SEQUENCE [LARGE SCALE GENOMIC DNA]</scope>
    <source>
        <strain evidence="10 11">SYL130</strain>
    </source>
</reference>
<comment type="subcellular location">
    <subcellularLocation>
        <location evidence="1">Cell membrane</location>
        <topology evidence="1">Multi-pass membrane protein</topology>
    </subcellularLocation>
    <subcellularLocation>
        <location evidence="8">Membrane</location>
        <topology evidence="8">Multi-pass membrane protein</topology>
    </subcellularLocation>
</comment>
<dbReference type="Pfam" id="PF01544">
    <property type="entry name" value="CorA"/>
    <property type="match status" value="1"/>
</dbReference>
<comment type="function">
    <text evidence="8">Mediates influx of magnesium ions.</text>
</comment>
<feature type="coiled-coil region" evidence="9">
    <location>
        <begin position="199"/>
        <end position="238"/>
    </location>
</feature>
<evidence type="ECO:0000256" key="9">
    <source>
        <dbReference type="SAM" id="Coils"/>
    </source>
</evidence>
<dbReference type="NCBIfam" id="TIGR00383">
    <property type="entry name" value="corA"/>
    <property type="match status" value="1"/>
</dbReference>
<dbReference type="RefSeq" id="WP_161820374.1">
    <property type="nucleotide sequence ID" value="NZ_JAACJS010000015.1"/>
</dbReference>
<keyword evidence="8" id="KW-0460">Magnesium</keyword>
<dbReference type="SUPFAM" id="SSF144083">
    <property type="entry name" value="Magnesium transport protein CorA, transmembrane region"/>
    <property type="match status" value="1"/>
</dbReference>
<dbReference type="Proteomes" id="UP000753802">
    <property type="component" value="Unassembled WGS sequence"/>
</dbReference>
<keyword evidence="7 8" id="KW-0472">Membrane</keyword>
<evidence type="ECO:0000256" key="7">
    <source>
        <dbReference type="ARBA" id="ARBA00023136"/>
    </source>
</evidence>
<evidence type="ECO:0000313" key="11">
    <source>
        <dbReference type="Proteomes" id="UP000753802"/>
    </source>
</evidence>
<keyword evidence="11" id="KW-1185">Reference proteome</keyword>